<reference evidence="2 3" key="1">
    <citation type="submission" date="2018-11" db="EMBL/GenBank/DDBJ databases">
        <title>Flavobacterium sp. nov., YIM 102796 draft genome.</title>
        <authorList>
            <person name="Li G."/>
            <person name="Jiang Y."/>
        </authorList>
    </citation>
    <scope>NUCLEOTIDE SEQUENCE [LARGE SCALE GENOMIC DNA]</scope>
    <source>
        <strain evidence="2 3">YIM 102796</strain>
    </source>
</reference>
<dbReference type="OrthoDB" id="1356886at2"/>
<feature type="domain" description="DUF4142" evidence="1">
    <location>
        <begin position="43"/>
        <end position="142"/>
    </location>
</feature>
<proteinExistence type="predicted"/>
<protein>
    <recommendedName>
        <fullName evidence="1">DUF4142 domain-containing protein</fullName>
    </recommendedName>
</protein>
<organism evidence="2 3">
    <name type="scientific">Paenimyroides viscosum</name>
    <dbReference type="NCBI Taxonomy" id="2488729"/>
    <lineage>
        <taxon>Bacteria</taxon>
        <taxon>Pseudomonadati</taxon>
        <taxon>Bacteroidota</taxon>
        <taxon>Flavobacteriia</taxon>
        <taxon>Flavobacteriales</taxon>
        <taxon>Flavobacteriaceae</taxon>
        <taxon>Paenimyroides</taxon>
    </lineage>
</organism>
<dbReference type="InterPro" id="IPR025419">
    <property type="entry name" value="DUF4142"/>
</dbReference>
<gene>
    <name evidence="2" type="ORF">EG242_03535</name>
</gene>
<dbReference type="Pfam" id="PF13628">
    <property type="entry name" value="DUF4142"/>
    <property type="match status" value="1"/>
</dbReference>
<dbReference type="RefSeq" id="WP_124898538.1">
    <property type="nucleotide sequence ID" value="NZ_RQTJ01000004.1"/>
</dbReference>
<keyword evidence="3" id="KW-1185">Reference proteome</keyword>
<dbReference type="PROSITE" id="PS51257">
    <property type="entry name" value="PROKAR_LIPOPROTEIN"/>
    <property type="match status" value="1"/>
</dbReference>
<dbReference type="AlphaFoldDB" id="A0A3P1B5M3"/>
<sequence length="171" mass="19901">MKTNYLLLIVGVLLIGCNKPAENQKKNKTFATKKEQIKPEDVFTNKLISNIEYQVEAFKIGYEKSSNPELKNYLNTNLPKLQKLLSDYKSAAIAQKVEIKTMTEEHQKDLYKLTMADIKGFDKIFVLYYKDFLNKTIEDITSNSVENESFNTLKNNYGNILYEQKLYFDVL</sequence>
<accession>A0A3P1B5M3</accession>
<evidence type="ECO:0000313" key="3">
    <source>
        <dbReference type="Proteomes" id="UP000268372"/>
    </source>
</evidence>
<evidence type="ECO:0000259" key="1">
    <source>
        <dbReference type="Pfam" id="PF13628"/>
    </source>
</evidence>
<name>A0A3P1B5M3_9FLAO</name>
<comment type="caution">
    <text evidence="2">The sequence shown here is derived from an EMBL/GenBank/DDBJ whole genome shotgun (WGS) entry which is preliminary data.</text>
</comment>
<dbReference type="Proteomes" id="UP000268372">
    <property type="component" value="Unassembled WGS sequence"/>
</dbReference>
<dbReference type="EMBL" id="RQTJ01000004">
    <property type="protein sequence ID" value="RRA96304.1"/>
    <property type="molecule type" value="Genomic_DNA"/>
</dbReference>
<evidence type="ECO:0000313" key="2">
    <source>
        <dbReference type="EMBL" id="RRA96304.1"/>
    </source>
</evidence>